<evidence type="ECO:0000313" key="5">
    <source>
        <dbReference type="EMBL" id="PWR72276.1"/>
    </source>
</evidence>
<dbReference type="AlphaFoldDB" id="A0A2V2N3J5"/>
<evidence type="ECO:0000256" key="3">
    <source>
        <dbReference type="ARBA" id="ARBA00022750"/>
    </source>
</evidence>
<dbReference type="Proteomes" id="UP000245657">
    <property type="component" value="Unassembled WGS sequence"/>
</dbReference>
<dbReference type="Pfam" id="PF01750">
    <property type="entry name" value="HycI"/>
    <property type="match status" value="1"/>
</dbReference>
<evidence type="ECO:0000256" key="4">
    <source>
        <dbReference type="ARBA" id="ARBA00022801"/>
    </source>
</evidence>
<gene>
    <name evidence="5" type="ORF">DK846_09890</name>
</gene>
<evidence type="ECO:0000256" key="2">
    <source>
        <dbReference type="ARBA" id="ARBA00022670"/>
    </source>
</evidence>
<accession>A0A2V2N3J5</accession>
<dbReference type="InterPro" id="IPR023430">
    <property type="entry name" value="Pept_HybD-like_dom_sf"/>
</dbReference>
<dbReference type="SUPFAM" id="SSF53163">
    <property type="entry name" value="HybD-like"/>
    <property type="match status" value="1"/>
</dbReference>
<evidence type="ECO:0000256" key="1">
    <source>
        <dbReference type="ARBA" id="ARBA00006814"/>
    </source>
</evidence>
<dbReference type="PANTHER" id="PTHR30302">
    <property type="entry name" value="HYDROGENASE 1 MATURATION PROTEASE"/>
    <property type="match status" value="1"/>
</dbReference>
<keyword evidence="2" id="KW-0645">Protease</keyword>
<keyword evidence="3" id="KW-0064">Aspartyl protease</keyword>
<dbReference type="GO" id="GO:0016485">
    <property type="term" value="P:protein processing"/>
    <property type="evidence" value="ECO:0007669"/>
    <property type="project" value="TreeGrafter"/>
</dbReference>
<keyword evidence="4" id="KW-0378">Hydrolase</keyword>
<sequence length="187" mass="20341">MRPLNHDFSMIQSPDFYSVLTSRIGGIDPEQIVFVGLGNRMLGDDGIGPALLDHLKKYLPHTVDAGVTLEEYTGVIRRLNPSVIVILDAADFGAEPGQIKIIMAEEVSLVRIGTHKISLDIIMEYLSSETGAEIFILGIQPEHISYSSNLSPSVDRAARECAEVIISLLCGKNGCENHSSGFIPSFD</sequence>
<dbReference type="GO" id="GO:0004190">
    <property type="term" value="F:aspartic-type endopeptidase activity"/>
    <property type="evidence" value="ECO:0007669"/>
    <property type="project" value="UniProtKB-KW"/>
</dbReference>
<dbReference type="CDD" id="cd06067">
    <property type="entry name" value="H2MP_MemB-H2evol"/>
    <property type="match status" value="1"/>
</dbReference>
<comment type="similarity">
    <text evidence="1">Belongs to the peptidase A31 family.</text>
</comment>
<dbReference type="PANTHER" id="PTHR30302:SF1">
    <property type="entry name" value="HYDROGENASE 2 MATURATION PROTEASE"/>
    <property type="match status" value="1"/>
</dbReference>
<protein>
    <submittedName>
        <fullName evidence="5">Hydrogenase 3 maturation endopeptidase HyCI</fullName>
    </submittedName>
</protein>
<reference evidence="5 6" key="1">
    <citation type="submission" date="2018-05" db="EMBL/GenBank/DDBJ databases">
        <title>Draft genome of Methanospirillum lacunae Ki8-1.</title>
        <authorList>
            <person name="Dueholm M.S."/>
            <person name="Nielsen P.H."/>
            <person name="Bakmann L.F."/>
            <person name="Otzen D.E."/>
        </authorList>
    </citation>
    <scope>NUCLEOTIDE SEQUENCE [LARGE SCALE GENOMIC DNA]</scope>
    <source>
        <strain evidence="5 6">Ki8-1</strain>
    </source>
</reference>
<organism evidence="5 6">
    <name type="scientific">Methanospirillum lacunae</name>
    <dbReference type="NCBI Taxonomy" id="668570"/>
    <lineage>
        <taxon>Archaea</taxon>
        <taxon>Methanobacteriati</taxon>
        <taxon>Methanobacteriota</taxon>
        <taxon>Stenosarchaea group</taxon>
        <taxon>Methanomicrobia</taxon>
        <taxon>Methanomicrobiales</taxon>
        <taxon>Methanospirillaceae</taxon>
        <taxon>Methanospirillum</taxon>
    </lineage>
</organism>
<keyword evidence="6" id="KW-1185">Reference proteome</keyword>
<name>A0A2V2N3J5_9EURY</name>
<comment type="caution">
    <text evidence="5">The sequence shown here is derived from an EMBL/GenBank/DDBJ whole genome shotgun (WGS) entry which is preliminary data.</text>
</comment>
<dbReference type="EMBL" id="QGMY01000007">
    <property type="protein sequence ID" value="PWR72276.1"/>
    <property type="molecule type" value="Genomic_DNA"/>
</dbReference>
<dbReference type="NCBIfam" id="TIGR00072">
    <property type="entry name" value="hydrog_prot"/>
    <property type="match status" value="1"/>
</dbReference>
<dbReference type="InterPro" id="IPR004420">
    <property type="entry name" value="Pept_A31_hyd_mat_HycI"/>
</dbReference>
<dbReference type="InterPro" id="IPR000671">
    <property type="entry name" value="Peptidase_A31"/>
</dbReference>
<proteinExistence type="inferred from homology"/>
<dbReference type="Gene3D" id="3.40.50.1450">
    <property type="entry name" value="HybD-like"/>
    <property type="match status" value="1"/>
</dbReference>
<dbReference type="GO" id="GO:0008047">
    <property type="term" value="F:enzyme activator activity"/>
    <property type="evidence" value="ECO:0007669"/>
    <property type="project" value="InterPro"/>
</dbReference>
<dbReference type="PRINTS" id="PR00446">
    <property type="entry name" value="HYDRGNUPTAKE"/>
</dbReference>
<evidence type="ECO:0000313" key="6">
    <source>
        <dbReference type="Proteomes" id="UP000245657"/>
    </source>
</evidence>